<comment type="function">
    <text evidence="6">One of the proteins required for the normal export of preproteins out of the cell cytoplasm. It is a molecular chaperone that binds to a subset of precursor proteins, maintaining them in a translocation-competent state. It also specifically binds to its receptor SecA.</text>
</comment>
<dbReference type="HAMAP" id="MF_00821">
    <property type="entry name" value="SecB"/>
    <property type="match status" value="1"/>
</dbReference>
<dbReference type="PANTHER" id="PTHR36918:SF1">
    <property type="entry name" value="PROTEIN-EXPORT PROTEIN SECB"/>
    <property type="match status" value="1"/>
</dbReference>
<dbReference type="Pfam" id="PF02556">
    <property type="entry name" value="SecB"/>
    <property type="match status" value="1"/>
</dbReference>
<sequence>MAEENKPNGGDDQSTEQAQQGPRVSVLGQYIKDLSFENPNAPKSLQEPGENPNLQLNFNVGANKLSEDTYEVTLHFEGAAKSESSGIYQLDLVYAGVFRVENFPQERLRPFLFVDCPATLFPFVRRIIADLTREGGYPPLLIDPIDFAALYRRNAAQQQQQQQQENEAEA</sequence>
<protein>
    <recommendedName>
        <fullName evidence="6">Protein-export protein SecB</fullName>
    </recommendedName>
</protein>
<dbReference type="Gene3D" id="3.10.420.10">
    <property type="entry name" value="SecB-like"/>
    <property type="match status" value="1"/>
</dbReference>
<reference evidence="8 9" key="1">
    <citation type="submission" date="2018-08" db="EMBL/GenBank/DDBJ databases">
        <title>Genomic Encyclopedia of Archaeal and Bacterial Type Strains, Phase II (KMG-II): from individual species to whole genera.</title>
        <authorList>
            <person name="Goeker M."/>
        </authorList>
    </citation>
    <scope>NUCLEOTIDE SEQUENCE [LARGE SCALE GENOMIC DNA]</scope>
    <source>
        <strain evidence="8 9">DSM 5002</strain>
    </source>
</reference>
<dbReference type="GO" id="GO:0005737">
    <property type="term" value="C:cytoplasm"/>
    <property type="evidence" value="ECO:0007669"/>
    <property type="project" value="UniProtKB-SubCell"/>
</dbReference>
<dbReference type="InterPro" id="IPR035958">
    <property type="entry name" value="SecB-like_sf"/>
</dbReference>
<evidence type="ECO:0000256" key="7">
    <source>
        <dbReference type="SAM" id="MobiDB-lite"/>
    </source>
</evidence>
<feature type="region of interest" description="Disordered" evidence="7">
    <location>
        <begin position="1"/>
        <end position="23"/>
    </location>
</feature>
<dbReference type="AlphaFoldDB" id="A0A397Q1A2"/>
<name>A0A397Q1A2_9HYPH</name>
<keyword evidence="6" id="KW-0963">Cytoplasm</keyword>
<evidence type="ECO:0000256" key="5">
    <source>
        <dbReference type="ARBA" id="ARBA00023186"/>
    </source>
</evidence>
<dbReference type="InterPro" id="IPR003708">
    <property type="entry name" value="SecB"/>
</dbReference>
<keyword evidence="9" id="KW-1185">Reference proteome</keyword>
<dbReference type="RefSeq" id="WP_119060116.1">
    <property type="nucleotide sequence ID" value="NZ_QXDF01000001.1"/>
</dbReference>
<dbReference type="PRINTS" id="PR01594">
    <property type="entry name" value="SECBCHAPRONE"/>
</dbReference>
<comment type="similarity">
    <text evidence="1 6">Belongs to the SecB family.</text>
</comment>
<evidence type="ECO:0000313" key="8">
    <source>
        <dbReference type="EMBL" id="RIA55176.1"/>
    </source>
</evidence>
<dbReference type="NCBIfam" id="TIGR00809">
    <property type="entry name" value="secB"/>
    <property type="match status" value="1"/>
</dbReference>
<comment type="caution">
    <text evidence="8">The sequence shown here is derived from an EMBL/GenBank/DDBJ whole genome shotgun (WGS) entry which is preliminary data.</text>
</comment>
<evidence type="ECO:0000256" key="1">
    <source>
        <dbReference type="ARBA" id="ARBA00009990"/>
    </source>
</evidence>
<comment type="subunit">
    <text evidence="6">Homotetramer, a dimer of dimers. One homotetramer interacts with 1 SecA dimer.</text>
</comment>
<evidence type="ECO:0000256" key="6">
    <source>
        <dbReference type="HAMAP-Rule" id="MF_00821"/>
    </source>
</evidence>
<accession>A0A397Q1A2</accession>
<evidence type="ECO:0000256" key="4">
    <source>
        <dbReference type="ARBA" id="ARBA00023010"/>
    </source>
</evidence>
<dbReference type="GO" id="GO:0051082">
    <property type="term" value="F:unfolded protein binding"/>
    <property type="evidence" value="ECO:0007669"/>
    <property type="project" value="InterPro"/>
</dbReference>
<comment type="subcellular location">
    <subcellularLocation>
        <location evidence="6">Cytoplasm</location>
    </subcellularLocation>
</comment>
<keyword evidence="2 6" id="KW-0813">Transport</keyword>
<dbReference type="OrthoDB" id="9795145at2"/>
<evidence type="ECO:0000313" key="9">
    <source>
        <dbReference type="Proteomes" id="UP000266273"/>
    </source>
</evidence>
<dbReference type="Proteomes" id="UP000266273">
    <property type="component" value="Unassembled WGS sequence"/>
</dbReference>
<dbReference type="PANTHER" id="PTHR36918">
    <property type="match status" value="1"/>
</dbReference>
<dbReference type="GO" id="GO:0015031">
    <property type="term" value="P:protein transport"/>
    <property type="evidence" value="ECO:0007669"/>
    <property type="project" value="UniProtKB-UniRule"/>
</dbReference>
<organism evidence="8 9">
    <name type="scientific">Dichotomicrobium thermohalophilum</name>
    <dbReference type="NCBI Taxonomy" id="933063"/>
    <lineage>
        <taxon>Bacteria</taxon>
        <taxon>Pseudomonadati</taxon>
        <taxon>Pseudomonadota</taxon>
        <taxon>Alphaproteobacteria</taxon>
        <taxon>Hyphomicrobiales</taxon>
        <taxon>Hyphomicrobiaceae</taxon>
        <taxon>Dichotomicrobium</taxon>
    </lineage>
</organism>
<evidence type="ECO:0000256" key="2">
    <source>
        <dbReference type="ARBA" id="ARBA00022448"/>
    </source>
</evidence>
<dbReference type="GO" id="GO:0006457">
    <property type="term" value="P:protein folding"/>
    <property type="evidence" value="ECO:0007669"/>
    <property type="project" value="UniProtKB-UniRule"/>
</dbReference>
<gene>
    <name evidence="6" type="primary">secB</name>
    <name evidence="8" type="ORF">BXY53_0230</name>
</gene>
<evidence type="ECO:0000256" key="3">
    <source>
        <dbReference type="ARBA" id="ARBA00022927"/>
    </source>
</evidence>
<keyword evidence="3 6" id="KW-0653">Protein transport</keyword>
<dbReference type="NCBIfam" id="NF004392">
    <property type="entry name" value="PRK05751.1-3"/>
    <property type="match status" value="1"/>
</dbReference>
<dbReference type="EMBL" id="QXDF01000001">
    <property type="protein sequence ID" value="RIA55176.1"/>
    <property type="molecule type" value="Genomic_DNA"/>
</dbReference>
<keyword evidence="4 6" id="KW-0811">Translocation</keyword>
<dbReference type="GO" id="GO:0051262">
    <property type="term" value="P:protein tetramerization"/>
    <property type="evidence" value="ECO:0007669"/>
    <property type="project" value="InterPro"/>
</dbReference>
<feature type="compositionally biased region" description="Polar residues" evidence="7">
    <location>
        <begin position="11"/>
        <end position="22"/>
    </location>
</feature>
<proteinExistence type="inferred from homology"/>
<dbReference type="SUPFAM" id="SSF54611">
    <property type="entry name" value="SecB-like"/>
    <property type="match status" value="1"/>
</dbReference>
<keyword evidence="5 6" id="KW-0143">Chaperone</keyword>